<organism evidence="2 3">
    <name type="scientific">Stachybotrys elegans</name>
    <dbReference type="NCBI Taxonomy" id="80388"/>
    <lineage>
        <taxon>Eukaryota</taxon>
        <taxon>Fungi</taxon>
        <taxon>Dikarya</taxon>
        <taxon>Ascomycota</taxon>
        <taxon>Pezizomycotina</taxon>
        <taxon>Sordariomycetes</taxon>
        <taxon>Hypocreomycetidae</taxon>
        <taxon>Hypocreales</taxon>
        <taxon>Stachybotryaceae</taxon>
        <taxon>Stachybotrys</taxon>
    </lineage>
</organism>
<evidence type="ECO:0000259" key="1">
    <source>
        <dbReference type="Pfam" id="PF06985"/>
    </source>
</evidence>
<dbReference type="InterPro" id="IPR010730">
    <property type="entry name" value="HET"/>
</dbReference>
<comment type="caution">
    <text evidence="2">The sequence shown here is derived from an EMBL/GenBank/DDBJ whole genome shotgun (WGS) entry which is preliminary data.</text>
</comment>
<sequence length="508" mass="56271">MTDTGSNAAIKLARQWISHCSKHHTCAAPLPFFQYAQCRPARLLDIKSKHPHIRLVNANSAQLNHTNLKYAALSHCWGDQSVKGMLKTTCANVADRERGIDYGSLPRTFQDAVRVARELGFHLLWIDALCIVQDSPADWELEAAKMGAIYSSAAVTLAAQCSDGPGGGLFRSPGLPSNAAAVIGDTAHGRSRLSFIARYAGLKDPFKGHLSSRGWCFQENIMSPRVLHFTDSGIIWECRAESRSHLGAFHPAEDRAGCSMTKTFLLGDRDVFASWYEAIVPDYSRRRFTLLSDKSTALKPIVEAIRWKRQVGSFNGGVWDGQLAQGLAWSRVGGRGEHRHVPPTPTIPGLPEGSYVPKASWSWISHSFPVQYESQMESLYTPMVQLVIPDRYSLGDYGIQGYVNGATLNMPEGEIVVDRGPRDVNLIGQPVLDYLAMSQEVFLVALLSNFGRPHNVAQGGERKMVFLVLNKYNRRIGLLRYSLGVEDRASQKVAAWFRAFTVTTLLLQ</sequence>
<dbReference type="PANTHER" id="PTHR33112:SF16">
    <property type="entry name" value="HETEROKARYON INCOMPATIBILITY DOMAIN-CONTAINING PROTEIN"/>
    <property type="match status" value="1"/>
</dbReference>
<dbReference type="OrthoDB" id="3789824at2759"/>
<keyword evidence="3" id="KW-1185">Reference proteome</keyword>
<protein>
    <submittedName>
        <fullName evidence="2">Heterokaryon incompatibility protein-domain-containing protein</fullName>
    </submittedName>
</protein>
<evidence type="ECO:0000313" key="2">
    <source>
        <dbReference type="EMBL" id="KAH7320778.1"/>
    </source>
</evidence>
<dbReference type="PANTHER" id="PTHR33112">
    <property type="entry name" value="DOMAIN PROTEIN, PUTATIVE-RELATED"/>
    <property type="match status" value="1"/>
</dbReference>
<reference evidence="2" key="1">
    <citation type="journal article" date="2021" name="Nat. Commun.">
        <title>Genetic determinants of endophytism in the Arabidopsis root mycobiome.</title>
        <authorList>
            <person name="Mesny F."/>
            <person name="Miyauchi S."/>
            <person name="Thiergart T."/>
            <person name="Pickel B."/>
            <person name="Atanasova L."/>
            <person name="Karlsson M."/>
            <person name="Huettel B."/>
            <person name="Barry K.W."/>
            <person name="Haridas S."/>
            <person name="Chen C."/>
            <person name="Bauer D."/>
            <person name="Andreopoulos W."/>
            <person name="Pangilinan J."/>
            <person name="LaButti K."/>
            <person name="Riley R."/>
            <person name="Lipzen A."/>
            <person name="Clum A."/>
            <person name="Drula E."/>
            <person name="Henrissat B."/>
            <person name="Kohler A."/>
            <person name="Grigoriev I.V."/>
            <person name="Martin F.M."/>
            <person name="Hacquard S."/>
        </authorList>
    </citation>
    <scope>NUCLEOTIDE SEQUENCE</scope>
    <source>
        <strain evidence="2">MPI-CAGE-CH-0235</strain>
    </source>
</reference>
<dbReference type="EMBL" id="JAGPNK010000005">
    <property type="protein sequence ID" value="KAH7320778.1"/>
    <property type="molecule type" value="Genomic_DNA"/>
</dbReference>
<evidence type="ECO:0000313" key="3">
    <source>
        <dbReference type="Proteomes" id="UP000813444"/>
    </source>
</evidence>
<gene>
    <name evidence="2" type="ORF">B0I35DRAFT_427737</name>
</gene>
<accession>A0A8K0SU57</accession>
<dbReference type="Pfam" id="PF06985">
    <property type="entry name" value="HET"/>
    <property type="match status" value="1"/>
</dbReference>
<proteinExistence type="predicted"/>
<feature type="domain" description="Heterokaryon incompatibility" evidence="1">
    <location>
        <begin position="70"/>
        <end position="219"/>
    </location>
</feature>
<name>A0A8K0SU57_9HYPO</name>
<dbReference type="AlphaFoldDB" id="A0A8K0SU57"/>
<dbReference type="Proteomes" id="UP000813444">
    <property type="component" value="Unassembled WGS sequence"/>
</dbReference>